<accession>W0PGL5</accession>
<dbReference type="PANTHER" id="PTHR17490">
    <property type="entry name" value="SUA5"/>
    <property type="match status" value="1"/>
</dbReference>
<comment type="subcellular location">
    <subcellularLocation>
        <location evidence="1 13">Cytoplasm</location>
    </subcellularLocation>
</comment>
<feature type="domain" description="YrdC-like" evidence="15">
    <location>
        <begin position="14"/>
        <end position="214"/>
    </location>
</feature>
<dbReference type="EC" id="2.7.7.87" evidence="3 13"/>
<evidence type="ECO:0000256" key="2">
    <source>
        <dbReference type="ARBA" id="ARBA00007663"/>
    </source>
</evidence>
<feature type="binding site" evidence="14">
    <location>
        <position position="59"/>
    </location>
    <ligand>
        <name>ATP</name>
        <dbReference type="ChEBI" id="CHEBI:30616"/>
    </ligand>
</feature>
<evidence type="ECO:0000256" key="14">
    <source>
        <dbReference type="PIRSR" id="PIRSR004930-1"/>
    </source>
</evidence>
<organism evidence="16 17">
    <name type="scientific">Advenella mimigardefordensis (strain DSM 17166 / LMG 22922 / DPN7)</name>
    <dbReference type="NCBI Taxonomy" id="1247726"/>
    <lineage>
        <taxon>Bacteria</taxon>
        <taxon>Pseudomonadati</taxon>
        <taxon>Pseudomonadota</taxon>
        <taxon>Betaproteobacteria</taxon>
        <taxon>Burkholderiales</taxon>
        <taxon>Alcaligenaceae</taxon>
    </lineage>
</organism>
<dbReference type="InterPro" id="IPR010923">
    <property type="entry name" value="T(6)A37_SUA5"/>
</dbReference>
<evidence type="ECO:0000259" key="15">
    <source>
        <dbReference type="PROSITE" id="PS51163"/>
    </source>
</evidence>
<evidence type="ECO:0000256" key="8">
    <source>
        <dbReference type="ARBA" id="ARBA00022695"/>
    </source>
</evidence>
<evidence type="ECO:0000256" key="10">
    <source>
        <dbReference type="ARBA" id="ARBA00022840"/>
    </source>
</evidence>
<dbReference type="InterPro" id="IPR038385">
    <property type="entry name" value="Sua5/YwlC_C"/>
</dbReference>
<proteinExistence type="inferred from homology"/>
<keyword evidence="17" id="KW-1185">Reference proteome</keyword>
<dbReference type="Gene3D" id="3.40.50.11030">
    <property type="entry name" value="Threonylcarbamoyl-AMP synthase, C-terminal domain"/>
    <property type="match status" value="1"/>
</dbReference>
<keyword evidence="10 13" id="KW-0067">ATP-binding</keyword>
<evidence type="ECO:0000256" key="12">
    <source>
        <dbReference type="ARBA" id="ARBA00048366"/>
    </source>
</evidence>
<evidence type="ECO:0000256" key="13">
    <source>
        <dbReference type="PIRNR" id="PIRNR004930"/>
    </source>
</evidence>
<dbReference type="Pfam" id="PF01300">
    <property type="entry name" value="Sua5_yciO_yrdC"/>
    <property type="match status" value="1"/>
</dbReference>
<keyword evidence="9 13" id="KW-0547">Nucleotide-binding</keyword>
<dbReference type="STRING" id="1247726.MIM_c27680"/>
<dbReference type="InterPro" id="IPR050156">
    <property type="entry name" value="TC-AMP_synthase_SUA5"/>
</dbReference>
<dbReference type="KEGG" id="amim:MIM_c27680"/>
<reference evidence="16 17" key="1">
    <citation type="journal article" date="2014" name="Microbiology">
        <title>Unravelling the complete genome sequence of Advenella mimigardefordensis strain DPN7T and novel insights in the catabolism of the xenobiotic polythioester precursor 3,3'-dithiodipropionate.</title>
        <authorList>
            <person name="Wubbeler J.H."/>
            <person name="Hiessl S."/>
            <person name="Schuldes J."/>
            <person name="Thurmer A."/>
            <person name="Daniel R."/>
            <person name="Steinbuchel A."/>
        </authorList>
    </citation>
    <scope>NUCLEOTIDE SEQUENCE [LARGE SCALE GENOMIC DNA]</scope>
    <source>
        <strain evidence="17">DSM 17166 / LMG 22922 / DPN7</strain>
    </source>
</reference>
<dbReference type="Gene3D" id="3.90.870.10">
    <property type="entry name" value="DHBP synthase"/>
    <property type="match status" value="1"/>
</dbReference>
<dbReference type="NCBIfam" id="TIGR00057">
    <property type="entry name" value="L-threonylcarbamoyladenylate synthase"/>
    <property type="match status" value="1"/>
</dbReference>
<feature type="binding site" evidence="14">
    <location>
        <position position="149"/>
    </location>
    <ligand>
        <name>L-threonine</name>
        <dbReference type="ChEBI" id="CHEBI:57926"/>
    </ligand>
</feature>
<keyword evidence="6 13" id="KW-0808">Transferase</keyword>
<dbReference type="GO" id="GO:0005524">
    <property type="term" value="F:ATP binding"/>
    <property type="evidence" value="ECO:0007669"/>
    <property type="project" value="UniProtKB-UniRule"/>
</dbReference>
<comment type="similarity">
    <text evidence="2 13">Belongs to the SUA5 family.</text>
</comment>
<dbReference type="Pfam" id="PF03481">
    <property type="entry name" value="Sua5_C"/>
    <property type="match status" value="1"/>
</dbReference>
<dbReference type="EMBL" id="CP003915">
    <property type="protein sequence ID" value="AHG64837.1"/>
    <property type="molecule type" value="Genomic_DNA"/>
</dbReference>
<evidence type="ECO:0000256" key="9">
    <source>
        <dbReference type="ARBA" id="ARBA00022741"/>
    </source>
</evidence>
<dbReference type="SUPFAM" id="SSF55821">
    <property type="entry name" value="YrdC/RibB"/>
    <property type="match status" value="1"/>
</dbReference>
<dbReference type="eggNOG" id="COG0009">
    <property type="taxonomic scope" value="Bacteria"/>
</dbReference>
<dbReference type="AlphaFoldDB" id="W0PGL5"/>
<evidence type="ECO:0000256" key="1">
    <source>
        <dbReference type="ARBA" id="ARBA00004496"/>
    </source>
</evidence>
<dbReference type="PANTHER" id="PTHR17490:SF16">
    <property type="entry name" value="THREONYLCARBAMOYL-AMP SYNTHASE"/>
    <property type="match status" value="1"/>
</dbReference>
<feature type="binding site" evidence="14">
    <location>
        <position position="192"/>
    </location>
    <ligand>
        <name>L-threonine</name>
        <dbReference type="ChEBI" id="CHEBI:57926"/>
    </ligand>
</feature>
<dbReference type="InterPro" id="IPR006070">
    <property type="entry name" value="Sua5-like_dom"/>
</dbReference>
<keyword evidence="7 13" id="KW-0819">tRNA processing</keyword>
<evidence type="ECO:0000256" key="6">
    <source>
        <dbReference type="ARBA" id="ARBA00022679"/>
    </source>
</evidence>
<gene>
    <name evidence="16" type="ORF">MIM_c27680</name>
</gene>
<dbReference type="GO" id="GO:0008033">
    <property type="term" value="P:tRNA processing"/>
    <property type="evidence" value="ECO:0007669"/>
    <property type="project" value="UniProtKB-KW"/>
</dbReference>
<dbReference type="GO" id="GO:0005737">
    <property type="term" value="C:cytoplasm"/>
    <property type="evidence" value="ECO:0007669"/>
    <property type="project" value="UniProtKB-SubCell"/>
</dbReference>
<sequence>MTTQRKTIHMTDMTTSIDYAARILDEGGLVALPTETVYGLGADAESAQAVAKIYQAKQRPANHPLIVHIAPEADLSYWTRDVPAEAQKLMQAFWPGPLTLILPKNPAITDAVTGGQDSIGLRCPSHPVAQALIRAFARLRPSGQAGIAAPSANRFGHVSPTKAQHVRDEFPQECAAGMPVLEGGDTEIGIESTIVDVSRIAQGMPVVLLRPGHISAAQLAQVLGYTPASPDAAVPRASGTLKAHYAPQTRLSLFDAANLDSLLAARPEEERWAIYAFNSAPANLPIQLQWHQVSADPVRYAHDLYALLRDADQQNLDHLLIERLPEDTEWDAVADRLQRAAAAFE</sequence>
<feature type="binding site" evidence="14">
    <location>
        <position position="68"/>
    </location>
    <ligand>
        <name>L-threonine</name>
        <dbReference type="ChEBI" id="CHEBI:57926"/>
    </ligand>
</feature>
<feature type="binding site" evidence="14">
    <location>
        <position position="122"/>
    </location>
    <ligand>
        <name>L-threonine</name>
        <dbReference type="ChEBI" id="CHEBI:57926"/>
    </ligand>
</feature>
<feature type="binding site" evidence="14">
    <location>
        <position position="245"/>
    </location>
    <ligand>
        <name>ATP</name>
        <dbReference type="ChEBI" id="CHEBI:30616"/>
    </ligand>
</feature>
<comment type="function">
    <text evidence="13">Required for the formation of a threonylcarbamoyl group on adenosine at position 37 (t(6)A37) in tRNAs that read codons beginning with adenine.</text>
</comment>
<dbReference type="GO" id="GO:0006450">
    <property type="term" value="P:regulation of translational fidelity"/>
    <property type="evidence" value="ECO:0007669"/>
    <property type="project" value="TreeGrafter"/>
</dbReference>
<evidence type="ECO:0000313" key="16">
    <source>
        <dbReference type="EMBL" id="AHG64837.1"/>
    </source>
</evidence>
<dbReference type="Proteomes" id="UP000019095">
    <property type="component" value="Chromosome"/>
</dbReference>
<evidence type="ECO:0000256" key="3">
    <source>
        <dbReference type="ARBA" id="ARBA00012584"/>
    </source>
</evidence>
<keyword evidence="8 13" id="KW-0548">Nucleotidyltransferase</keyword>
<feature type="binding site" evidence="14">
    <location>
        <position position="36"/>
    </location>
    <ligand>
        <name>L-threonine</name>
        <dbReference type="ChEBI" id="CHEBI:57926"/>
    </ligand>
</feature>
<evidence type="ECO:0000256" key="7">
    <source>
        <dbReference type="ARBA" id="ARBA00022694"/>
    </source>
</evidence>
<dbReference type="PROSITE" id="PS51163">
    <property type="entry name" value="YRDC"/>
    <property type="match status" value="1"/>
</dbReference>
<feature type="binding site" evidence="14">
    <location>
        <position position="210"/>
    </location>
    <ligand>
        <name>ATP</name>
        <dbReference type="ChEBI" id="CHEBI:30616"/>
    </ligand>
</feature>
<feature type="binding site" evidence="14">
    <location>
        <position position="151"/>
    </location>
    <ligand>
        <name>ATP</name>
        <dbReference type="ChEBI" id="CHEBI:30616"/>
    </ligand>
</feature>
<comment type="catalytic activity">
    <reaction evidence="12 13">
        <text>L-threonine + hydrogencarbonate + ATP = L-threonylcarbamoyladenylate + diphosphate + H2O</text>
        <dbReference type="Rhea" id="RHEA:36407"/>
        <dbReference type="ChEBI" id="CHEBI:15377"/>
        <dbReference type="ChEBI" id="CHEBI:17544"/>
        <dbReference type="ChEBI" id="CHEBI:30616"/>
        <dbReference type="ChEBI" id="CHEBI:33019"/>
        <dbReference type="ChEBI" id="CHEBI:57926"/>
        <dbReference type="ChEBI" id="CHEBI:73682"/>
        <dbReference type="EC" id="2.7.7.87"/>
    </reaction>
</comment>
<dbReference type="InterPro" id="IPR017945">
    <property type="entry name" value="DHBP_synth_RibB-like_a/b_dom"/>
</dbReference>
<dbReference type="PATRIC" id="fig|1247726.3.peg.3042"/>
<dbReference type="PIRSF" id="PIRSF004930">
    <property type="entry name" value="Tln_factor_SUA5"/>
    <property type="match status" value="1"/>
</dbReference>
<evidence type="ECO:0000256" key="11">
    <source>
        <dbReference type="ARBA" id="ARBA00029774"/>
    </source>
</evidence>
<dbReference type="HOGENOM" id="CLU_031397_0_2_4"/>
<evidence type="ECO:0000313" key="17">
    <source>
        <dbReference type="Proteomes" id="UP000019095"/>
    </source>
</evidence>
<keyword evidence="5 13" id="KW-0963">Cytoplasm</keyword>
<evidence type="ECO:0000256" key="5">
    <source>
        <dbReference type="ARBA" id="ARBA00022490"/>
    </source>
</evidence>
<dbReference type="InterPro" id="IPR005145">
    <property type="entry name" value="Sua5_C"/>
</dbReference>
<feature type="binding site" evidence="14">
    <location>
        <position position="159"/>
    </location>
    <ligand>
        <name>ATP</name>
        <dbReference type="ChEBI" id="CHEBI:30616"/>
    </ligand>
</feature>
<evidence type="ECO:0000256" key="4">
    <source>
        <dbReference type="ARBA" id="ARBA00015492"/>
    </source>
</evidence>
<dbReference type="GO" id="GO:0003725">
    <property type="term" value="F:double-stranded RNA binding"/>
    <property type="evidence" value="ECO:0007669"/>
    <property type="project" value="UniProtKB-UniRule"/>
</dbReference>
<name>W0PGL5_ADVMD</name>
<dbReference type="GO" id="GO:0061710">
    <property type="term" value="F:L-threonylcarbamoyladenylate synthase"/>
    <property type="evidence" value="ECO:0007669"/>
    <property type="project" value="UniProtKB-EC"/>
</dbReference>
<protein>
    <recommendedName>
        <fullName evidence="4 13">Threonylcarbamoyl-AMP synthase</fullName>
        <shortName evidence="13">TC-AMP synthase</shortName>
        <ecNumber evidence="3 13">2.7.7.87</ecNumber>
    </recommendedName>
    <alternativeName>
        <fullName evidence="11 13">L-threonylcarbamoyladenylate synthase</fullName>
    </alternativeName>
</protein>
<dbReference type="GO" id="GO:0000049">
    <property type="term" value="F:tRNA binding"/>
    <property type="evidence" value="ECO:0007669"/>
    <property type="project" value="TreeGrafter"/>
</dbReference>